<dbReference type="GO" id="GO:0005737">
    <property type="term" value="C:cytoplasm"/>
    <property type="evidence" value="ECO:0007669"/>
    <property type="project" value="TreeGrafter"/>
</dbReference>
<dbReference type="GO" id="GO:0008999">
    <property type="term" value="F:protein-N-terminal-alanine acetyltransferase activity"/>
    <property type="evidence" value="ECO:0007669"/>
    <property type="project" value="TreeGrafter"/>
</dbReference>
<sequence>MDPVTLETGRLVLRAFGPGDVDAVYDACQDRDIQFYTPVPVPFGRRDAEKRVCEEWPEAWAADKDYILGAFRKDTSALVGSYCLTKVSQGVYELGYWAVKEQRGRGYSVEAARALCDWGWATLDVHRIEWWAMTGNTGSRAVAERLGFTVEGTLRNRGIANDGHPHDWWVGGLVRS</sequence>
<dbReference type="PROSITE" id="PS51186">
    <property type="entry name" value="GNAT"/>
    <property type="match status" value="1"/>
</dbReference>
<proteinExistence type="predicted"/>
<dbReference type="InterPro" id="IPR051908">
    <property type="entry name" value="Ribosomal_N-acetyltransferase"/>
</dbReference>
<gene>
    <name evidence="2" type="ORF">G3M58_29035</name>
</gene>
<dbReference type="Pfam" id="PF13302">
    <property type="entry name" value="Acetyltransf_3"/>
    <property type="match status" value="1"/>
</dbReference>
<dbReference type="Gene3D" id="3.40.630.30">
    <property type="match status" value="1"/>
</dbReference>
<dbReference type="AlphaFoldDB" id="A0A6G3WY83"/>
<dbReference type="GO" id="GO:1990189">
    <property type="term" value="F:protein N-terminal-serine acetyltransferase activity"/>
    <property type="evidence" value="ECO:0007669"/>
    <property type="project" value="TreeGrafter"/>
</dbReference>
<accession>A0A6G3WY83</accession>
<dbReference type="InterPro" id="IPR016181">
    <property type="entry name" value="Acyl_CoA_acyltransferase"/>
</dbReference>
<name>A0A6G3WY83_9ACTN</name>
<evidence type="ECO:0000259" key="1">
    <source>
        <dbReference type="PROSITE" id="PS51186"/>
    </source>
</evidence>
<protein>
    <submittedName>
        <fullName evidence="2">GNAT family N-acetyltransferase</fullName>
    </submittedName>
</protein>
<dbReference type="InterPro" id="IPR000182">
    <property type="entry name" value="GNAT_dom"/>
</dbReference>
<comment type="caution">
    <text evidence="2">The sequence shown here is derived from an EMBL/GenBank/DDBJ whole genome shotgun (WGS) entry which is preliminary data.</text>
</comment>
<dbReference type="PANTHER" id="PTHR43441:SF10">
    <property type="entry name" value="ACETYLTRANSFERASE"/>
    <property type="match status" value="1"/>
</dbReference>
<dbReference type="SUPFAM" id="SSF55729">
    <property type="entry name" value="Acyl-CoA N-acyltransferases (Nat)"/>
    <property type="match status" value="1"/>
</dbReference>
<reference evidence="2" key="1">
    <citation type="submission" date="2020-01" db="EMBL/GenBank/DDBJ databases">
        <title>Insect and environment-associated Actinomycetes.</title>
        <authorList>
            <person name="Currrie C."/>
            <person name="Chevrette M."/>
            <person name="Carlson C."/>
            <person name="Stubbendieck R."/>
            <person name="Wendt-Pienkowski E."/>
        </authorList>
    </citation>
    <scope>NUCLEOTIDE SEQUENCE</scope>
    <source>
        <strain evidence="2">SID7499</strain>
    </source>
</reference>
<feature type="domain" description="N-acetyltransferase" evidence="1">
    <location>
        <begin position="11"/>
        <end position="167"/>
    </location>
</feature>
<organism evidence="2">
    <name type="scientific">Streptomyces sp. SID7499</name>
    <dbReference type="NCBI Taxonomy" id="2706086"/>
    <lineage>
        <taxon>Bacteria</taxon>
        <taxon>Bacillati</taxon>
        <taxon>Actinomycetota</taxon>
        <taxon>Actinomycetes</taxon>
        <taxon>Kitasatosporales</taxon>
        <taxon>Streptomycetaceae</taxon>
        <taxon>Streptomyces</taxon>
    </lineage>
</organism>
<evidence type="ECO:0000313" key="2">
    <source>
        <dbReference type="EMBL" id="NEE10485.1"/>
    </source>
</evidence>
<dbReference type="EMBL" id="JAAGMN010003025">
    <property type="protein sequence ID" value="NEE10485.1"/>
    <property type="molecule type" value="Genomic_DNA"/>
</dbReference>
<dbReference type="PANTHER" id="PTHR43441">
    <property type="entry name" value="RIBOSOMAL-PROTEIN-SERINE ACETYLTRANSFERASE"/>
    <property type="match status" value="1"/>
</dbReference>
<keyword evidence="2" id="KW-0808">Transferase</keyword>